<keyword evidence="2 6" id="KW-0812">Transmembrane</keyword>
<evidence type="ECO:0000256" key="6">
    <source>
        <dbReference type="SAM" id="Phobius"/>
    </source>
</evidence>
<reference evidence="8" key="2">
    <citation type="submission" date="2020-10" db="UniProtKB">
        <authorList>
            <consortium name="WormBaseParasite"/>
        </authorList>
    </citation>
    <scope>IDENTIFICATION</scope>
</reference>
<feature type="transmembrane region" description="Helical" evidence="6">
    <location>
        <begin position="199"/>
        <end position="220"/>
    </location>
</feature>
<accession>A0A7E4V0X8</accession>
<protein>
    <submittedName>
        <fullName evidence="8">Aquaporin</fullName>
    </submittedName>
</protein>
<feature type="transmembrane region" description="Helical" evidence="6">
    <location>
        <begin position="120"/>
        <end position="145"/>
    </location>
</feature>
<dbReference type="Gene3D" id="1.20.1080.10">
    <property type="entry name" value="Glycerol uptake facilitator protein"/>
    <property type="match status" value="1"/>
</dbReference>
<dbReference type="InterPro" id="IPR051883">
    <property type="entry name" value="AQP11/12_channel"/>
</dbReference>
<evidence type="ECO:0000313" key="8">
    <source>
        <dbReference type="WBParaSite" id="Pan_g15232.t1"/>
    </source>
</evidence>
<dbReference type="SUPFAM" id="SSF81338">
    <property type="entry name" value="Aquaporin-like"/>
    <property type="match status" value="1"/>
</dbReference>
<keyword evidence="3 6" id="KW-1133">Transmembrane helix</keyword>
<proteinExistence type="predicted"/>
<evidence type="ECO:0000313" key="7">
    <source>
        <dbReference type="Proteomes" id="UP000492821"/>
    </source>
</evidence>
<comment type="subcellular location">
    <subcellularLocation>
        <location evidence="1">Membrane</location>
        <topology evidence="1">Multi-pass membrane protein</topology>
    </subcellularLocation>
</comment>
<evidence type="ECO:0000256" key="2">
    <source>
        <dbReference type="ARBA" id="ARBA00022692"/>
    </source>
</evidence>
<organism evidence="7 8">
    <name type="scientific">Panagrellus redivivus</name>
    <name type="common">Microworm</name>
    <dbReference type="NCBI Taxonomy" id="6233"/>
    <lineage>
        <taxon>Eukaryota</taxon>
        <taxon>Metazoa</taxon>
        <taxon>Ecdysozoa</taxon>
        <taxon>Nematoda</taxon>
        <taxon>Chromadorea</taxon>
        <taxon>Rhabditida</taxon>
        <taxon>Tylenchina</taxon>
        <taxon>Panagrolaimomorpha</taxon>
        <taxon>Panagrolaimoidea</taxon>
        <taxon>Panagrolaimidae</taxon>
        <taxon>Panagrellus</taxon>
    </lineage>
</organism>
<dbReference type="WBParaSite" id="Pan_g15232.t1">
    <property type="protein sequence ID" value="Pan_g15232.t1"/>
    <property type="gene ID" value="Pan_g15232"/>
</dbReference>
<keyword evidence="7" id="KW-1185">Reference proteome</keyword>
<sequence length="288" mass="32895">MDTLHEYGKALHLVKFYPLFTAVIYYVFVFTVAEFIRREIEKTKIPQKHPYITRVVFEFIATMQMCACVYENGVILRNYGVPGFFVVVVLLLLSAGSWNRGAAVNPIPIIKEVHDNKIDLLLGGSLIAVQFAGAAASSYIAYGIWHVSYDYFLEHRHFYHKLPCAFNYHVPFLAVVAWEFFGNFLIYAIGARLGERKRYAMPVLVSLLLSIAFVYIGVPGLNPITTTGRMFNCKGLNDQWFIFTYCLIPLFAAYVATYFDPQPAPEAPPKPKKYKKQYWKPKGGKKNN</sequence>
<evidence type="ECO:0000256" key="3">
    <source>
        <dbReference type="ARBA" id="ARBA00022989"/>
    </source>
</evidence>
<feature type="region of interest" description="Disordered" evidence="5">
    <location>
        <begin position="264"/>
        <end position="288"/>
    </location>
</feature>
<dbReference type="Proteomes" id="UP000492821">
    <property type="component" value="Unassembled WGS sequence"/>
</dbReference>
<dbReference type="GO" id="GO:0016020">
    <property type="term" value="C:membrane"/>
    <property type="evidence" value="ECO:0007669"/>
    <property type="project" value="UniProtKB-SubCell"/>
</dbReference>
<feature type="transmembrane region" description="Helical" evidence="6">
    <location>
        <begin position="16"/>
        <end position="36"/>
    </location>
</feature>
<evidence type="ECO:0000256" key="1">
    <source>
        <dbReference type="ARBA" id="ARBA00004141"/>
    </source>
</evidence>
<keyword evidence="4 6" id="KW-0472">Membrane</keyword>
<feature type="transmembrane region" description="Helical" evidence="6">
    <location>
        <begin position="56"/>
        <end position="75"/>
    </location>
</feature>
<reference evidence="7" key="1">
    <citation type="journal article" date="2013" name="Genetics">
        <title>The draft genome and transcriptome of Panagrellus redivivus are shaped by the harsh demands of a free-living lifestyle.</title>
        <authorList>
            <person name="Srinivasan J."/>
            <person name="Dillman A.R."/>
            <person name="Macchietto M.G."/>
            <person name="Heikkinen L."/>
            <person name="Lakso M."/>
            <person name="Fracchia K.M."/>
            <person name="Antoshechkin I."/>
            <person name="Mortazavi A."/>
            <person name="Wong G."/>
            <person name="Sternberg P.W."/>
        </authorList>
    </citation>
    <scope>NUCLEOTIDE SEQUENCE [LARGE SCALE GENOMIC DNA]</scope>
    <source>
        <strain evidence="7">MT8872</strain>
    </source>
</reference>
<feature type="transmembrane region" description="Helical" evidence="6">
    <location>
        <begin position="240"/>
        <end position="259"/>
    </location>
</feature>
<evidence type="ECO:0000256" key="5">
    <source>
        <dbReference type="SAM" id="MobiDB-lite"/>
    </source>
</evidence>
<feature type="transmembrane region" description="Helical" evidence="6">
    <location>
        <begin position="81"/>
        <end position="99"/>
    </location>
</feature>
<dbReference type="GO" id="GO:0015267">
    <property type="term" value="F:channel activity"/>
    <property type="evidence" value="ECO:0007669"/>
    <property type="project" value="TreeGrafter"/>
</dbReference>
<feature type="transmembrane region" description="Helical" evidence="6">
    <location>
        <begin position="165"/>
        <end position="187"/>
    </location>
</feature>
<dbReference type="PANTHER" id="PTHR21191">
    <property type="entry name" value="AQUAPORIN"/>
    <property type="match status" value="1"/>
</dbReference>
<feature type="compositionally biased region" description="Basic residues" evidence="5">
    <location>
        <begin position="270"/>
        <end position="288"/>
    </location>
</feature>
<name>A0A7E4V0X8_PANRE</name>
<dbReference type="PANTHER" id="PTHR21191:SF16">
    <property type="entry name" value="AQUAPORIN"/>
    <property type="match status" value="1"/>
</dbReference>
<dbReference type="AlphaFoldDB" id="A0A7E4V0X8"/>
<evidence type="ECO:0000256" key="4">
    <source>
        <dbReference type="ARBA" id="ARBA00023136"/>
    </source>
</evidence>
<dbReference type="InterPro" id="IPR023271">
    <property type="entry name" value="Aquaporin-like"/>
</dbReference>
<dbReference type="GO" id="GO:0005737">
    <property type="term" value="C:cytoplasm"/>
    <property type="evidence" value="ECO:0007669"/>
    <property type="project" value="TreeGrafter"/>
</dbReference>